<sequence>MAKSKLEEALEKYMSGTAVTLRAGILEEAKYPDGTQVAQVGYIQEYGAPEAKIPPRPFFRAVINEGKQTWPSILAAGVEHYQGDVKSALALLGDQIVGELSQSVRDWSSPPNAPATIARKGFNKPLIDTGQMANSFSYEVTDD</sequence>
<dbReference type="Proteomes" id="UP000092377">
    <property type="component" value="Unassembled WGS sequence"/>
</dbReference>
<dbReference type="AlphaFoldDB" id="A0A1B8HT43"/>
<organism evidence="1 2">
    <name type="scientific">Morganella psychrotolerans</name>
    <dbReference type="NCBI Taxonomy" id="368603"/>
    <lineage>
        <taxon>Bacteria</taxon>
        <taxon>Pseudomonadati</taxon>
        <taxon>Pseudomonadota</taxon>
        <taxon>Gammaproteobacteria</taxon>
        <taxon>Enterobacterales</taxon>
        <taxon>Morganellaceae</taxon>
        <taxon>Morganella</taxon>
    </lineage>
</organism>
<gene>
    <name evidence="1" type="ORF">AYY18_14235</name>
</gene>
<comment type="caution">
    <text evidence="1">The sequence shown here is derived from an EMBL/GenBank/DDBJ whole genome shotgun (WGS) entry which is preliminary data.</text>
</comment>
<proteinExistence type="predicted"/>
<reference evidence="2" key="1">
    <citation type="submission" date="2016-06" db="EMBL/GenBank/DDBJ databases">
        <authorList>
            <person name="Butler K."/>
        </authorList>
    </citation>
    <scope>NUCLEOTIDE SEQUENCE [LARGE SCALE GENOMIC DNA]</scope>
    <source>
        <strain evidence="2">GCSL-Mp20</strain>
    </source>
</reference>
<evidence type="ECO:0000313" key="1">
    <source>
        <dbReference type="EMBL" id="OBU13015.1"/>
    </source>
</evidence>
<keyword evidence="2" id="KW-1185">Reference proteome</keyword>
<evidence type="ECO:0000313" key="2">
    <source>
        <dbReference type="Proteomes" id="UP000092377"/>
    </source>
</evidence>
<dbReference type="EMBL" id="LZEY01000003">
    <property type="protein sequence ID" value="OBU13015.1"/>
    <property type="molecule type" value="Genomic_DNA"/>
</dbReference>
<name>A0A1B8HT43_9GAMM</name>
<protein>
    <submittedName>
        <fullName evidence="1">Uncharacterized protein</fullName>
    </submittedName>
</protein>
<dbReference type="OrthoDB" id="7028390at2"/>
<dbReference type="RefSeq" id="WP_067399131.1">
    <property type="nucleotide sequence ID" value="NZ_LZEY01000003.1"/>
</dbReference>
<accession>A0A1B8HT43</accession>